<evidence type="ECO:0000313" key="1">
    <source>
        <dbReference type="EMBL" id="VBA44250.1"/>
    </source>
</evidence>
<reference evidence="1 2" key="1">
    <citation type="submission" date="2018-09" db="EMBL/GenBank/DDBJ databases">
        <authorList>
            <person name="Tagini F."/>
        </authorList>
    </citation>
    <scope>NUCLEOTIDE SEQUENCE [LARGE SCALE GENOMIC DNA]</scope>
    <source>
        <strain evidence="1 2">MK13</strain>
    </source>
</reference>
<dbReference type="Proteomes" id="UP000267289">
    <property type="component" value="Unassembled WGS sequence"/>
</dbReference>
<name>A0A498QKZ4_9MYCO</name>
<protein>
    <submittedName>
        <fullName evidence="1">Uncharacterized protein</fullName>
    </submittedName>
</protein>
<keyword evidence="2" id="KW-1185">Reference proteome</keyword>
<proteinExistence type="predicted"/>
<evidence type="ECO:0000313" key="2">
    <source>
        <dbReference type="Proteomes" id="UP000267289"/>
    </source>
</evidence>
<sequence>MYTQQGGEADELTTPLGEAEPAELLNPPVLRCSHACGARAPSSATARANRA</sequence>
<accession>A0A498QKZ4</accession>
<dbReference type="AlphaFoldDB" id="A0A498QKZ4"/>
<dbReference type="EMBL" id="UPHQ01000259">
    <property type="protein sequence ID" value="VBA44250.1"/>
    <property type="molecule type" value="Genomic_DNA"/>
</dbReference>
<organism evidence="1 2">
    <name type="scientific">Mycobacterium innocens</name>
    <dbReference type="NCBI Taxonomy" id="2341083"/>
    <lineage>
        <taxon>Bacteria</taxon>
        <taxon>Bacillati</taxon>
        <taxon>Actinomycetota</taxon>
        <taxon>Actinomycetes</taxon>
        <taxon>Mycobacteriales</taxon>
        <taxon>Mycobacteriaceae</taxon>
        <taxon>Mycobacterium</taxon>
    </lineage>
</organism>
<gene>
    <name evidence="1" type="ORF">LAUMK13_04921</name>
</gene>